<dbReference type="Proteomes" id="UP001155077">
    <property type="component" value="Unassembled WGS sequence"/>
</dbReference>
<protein>
    <recommendedName>
        <fullName evidence="3">TerB family tellurite resistance protein</fullName>
    </recommendedName>
</protein>
<evidence type="ECO:0008006" key="3">
    <source>
        <dbReference type="Google" id="ProtNLM"/>
    </source>
</evidence>
<evidence type="ECO:0000313" key="1">
    <source>
        <dbReference type="EMBL" id="MCM8568862.1"/>
    </source>
</evidence>
<gene>
    <name evidence="1" type="ORF">NE848_05695</name>
</gene>
<organism evidence="1 2">
    <name type="scientific">Gramella jeungdoensis</name>
    <dbReference type="NCBI Taxonomy" id="708091"/>
    <lineage>
        <taxon>Bacteria</taxon>
        <taxon>Pseudomonadati</taxon>
        <taxon>Bacteroidota</taxon>
        <taxon>Flavobacteriia</taxon>
        <taxon>Flavobacteriales</taxon>
        <taxon>Flavobacteriaceae</taxon>
        <taxon>Christiangramia</taxon>
    </lineage>
</organism>
<evidence type="ECO:0000313" key="2">
    <source>
        <dbReference type="Proteomes" id="UP001155077"/>
    </source>
</evidence>
<sequence length="111" mass="13193">MNAEKEPWTKIELQIYILLLCANADSVETPKELRVISTHVDEKSFDKIYNEFSKDSEKERLEKIQDAIAVNNFSRKELMDLKRKMHKIFFSDRHFSSMEGHIDKILDNIIY</sequence>
<reference evidence="1" key="1">
    <citation type="submission" date="2022-06" db="EMBL/GenBank/DDBJ databases">
        <title>Gramella sediminis sp. nov., isolated from deep-sea sediment of the Indian Ocean.</title>
        <authorList>
            <person name="Yang L."/>
        </authorList>
    </citation>
    <scope>NUCLEOTIDE SEQUENCE</scope>
    <source>
        <strain evidence="1">HMD3159</strain>
    </source>
</reference>
<comment type="caution">
    <text evidence="1">The sequence shown here is derived from an EMBL/GenBank/DDBJ whole genome shotgun (WGS) entry which is preliminary data.</text>
</comment>
<proteinExistence type="predicted"/>
<dbReference type="RefSeq" id="WP_252111327.1">
    <property type="nucleotide sequence ID" value="NZ_JAMSCK010000002.1"/>
</dbReference>
<accession>A0ABT0YZG6</accession>
<dbReference type="EMBL" id="JAMSCK010000002">
    <property type="protein sequence ID" value="MCM8568862.1"/>
    <property type="molecule type" value="Genomic_DNA"/>
</dbReference>
<name>A0ABT0YZG6_9FLAO</name>
<keyword evidence="2" id="KW-1185">Reference proteome</keyword>